<comment type="caution">
    <text evidence="1">The sequence shown here is derived from an EMBL/GenBank/DDBJ whole genome shotgun (WGS) entry which is preliminary data.</text>
</comment>
<dbReference type="NCBIfam" id="TIGR01873">
    <property type="entry name" value="cas_CT1978"/>
    <property type="match status" value="1"/>
</dbReference>
<proteinExistence type="predicted"/>
<name>A0A1Q5PU99_9ACTO</name>
<dbReference type="OrthoDB" id="8527479at2"/>
<dbReference type="Pfam" id="PF09707">
    <property type="entry name" value="Cas_Cas2CT1978"/>
    <property type="match status" value="1"/>
</dbReference>
<keyword evidence="2" id="KW-1185">Reference proteome</keyword>
<dbReference type="AlphaFoldDB" id="A0A1Q5PU99"/>
<gene>
    <name evidence="1" type="ORF">BSZ40_08680</name>
</gene>
<dbReference type="CDD" id="cd09755">
    <property type="entry name" value="Cas2_I-E"/>
    <property type="match status" value="1"/>
</dbReference>
<dbReference type="RefSeq" id="WP_073825331.1">
    <property type="nucleotide sequence ID" value="NZ_JAUNKL010000004.1"/>
</dbReference>
<protein>
    <submittedName>
        <fullName evidence="1">Type I-E CRISPR-associated endoribonuclease Cas2</fullName>
    </submittedName>
</protein>
<evidence type="ECO:0000313" key="2">
    <source>
        <dbReference type="Proteomes" id="UP000185612"/>
    </source>
</evidence>
<dbReference type="Proteomes" id="UP000185612">
    <property type="component" value="Unassembled WGS sequence"/>
</dbReference>
<dbReference type="EMBL" id="MQVS01000009">
    <property type="protein sequence ID" value="OKL51153.1"/>
    <property type="molecule type" value="Genomic_DNA"/>
</dbReference>
<reference evidence="2" key="1">
    <citation type="submission" date="2016-12" db="EMBL/GenBank/DDBJ databases">
        <authorList>
            <person name="Meng X."/>
        </authorList>
    </citation>
    <scope>NUCLEOTIDE SEQUENCE [LARGE SCALE GENOMIC DNA]</scope>
    <source>
        <strain evidence="2">DSM 20732</strain>
    </source>
</reference>
<dbReference type="Gene3D" id="3.30.70.240">
    <property type="match status" value="1"/>
</dbReference>
<sequence>MLVLVLTAVPKSLRGALTRWLLEIAPGVFVGSVSGRVRDMLWEMVAEELGGGRALLVHSAPTEQGYALKSLGHDWVPVDLDGHLGVRRPVTGGNPMATTVTAKKGWSSARRFRRR</sequence>
<dbReference type="STRING" id="52770.BSZ40_08680"/>
<dbReference type="InterPro" id="IPR010152">
    <property type="entry name" value="CRISPR-assoc_prot_Cas2_sub"/>
</dbReference>
<organism evidence="1 2">
    <name type="scientific">Buchananella hordeovulneris</name>
    <dbReference type="NCBI Taxonomy" id="52770"/>
    <lineage>
        <taxon>Bacteria</taxon>
        <taxon>Bacillati</taxon>
        <taxon>Actinomycetota</taxon>
        <taxon>Actinomycetes</taxon>
        <taxon>Actinomycetales</taxon>
        <taxon>Actinomycetaceae</taxon>
        <taxon>Buchananella</taxon>
    </lineage>
</organism>
<accession>A0A1Q5PU99</accession>
<evidence type="ECO:0000313" key="1">
    <source>
        <dbReference type="EMBL" id="OKL51153.1"/>
    </source>
</evidence>